<feature type="signal peptide" evidence="1">
    <location>
        <begin position="1"/>
        <end position="18"/>
    </location>
</feature>
<dbReference type="RefSeq" id="WP_089072210.1">
    <property type="nucleotide sequence ID" value="NZ_CP022353.1"/>
</dbReference>
<dbReference type="KEGG" id="vti:CEQ48_18445"/>
<protein>
    <recommendedName>
        <fullName evidence="4">DUF1566 domain-containing protein</fullName>
    </recommendedName>
</protein>
<keyword evidence="1" id="KW-0732">Signal</keyword>
<accession>A0AAU8WXT3</accession>
<proteinExistence type="predicted"/>
<feature type="chain" id="PRO_5043683979" description="DUF1566 domain-containing protein" evidence="1">
    <location>
        <begin position="19"/>
        <end position="234"/>
    </location>
</feature>
<evidence type="ECO:0008006" key="4">
    <source>
        <dbReference type="Google" id="ProtNLM"/>
    </source>
</evidence>
<dbReference type="AlphaFoldDB" id="A0AAU8WXT3"/>
<name>A0AAU8WXT3_9VIBR</name>
<evidence type="ECO:0000256" key="1">
    <source>
        <dbReference type="SAM" id="SignalP"/>
    </source>
</evidence>
<sequence>MNYSLTLMALLIAPTCLAQQPQVCLPNTDLNPNQRFSHAILNTDMGDYKVVNDEATGLQWSYCLVGQTLNADQINCDGQPVVPYDVTPVEQYKPNIRAKVLDALFSEKQKLGSEGASWRLPNTQELLSIYNDRCYPNTYPAFHFSFGLTEEEISQLANIKVDWKLPDAEINALSAELERGSAYQTMNLTTDSVLQGYDYYYYTVPFKELSSPIKMNSNKNPGMLRLVRTIPTEP</sequence>
<reference evidence="3" key="1">
    <citation type="journal article" date="2017" name="Genome Announc.">
        <title>Complete Genome Sequence of Vibrio sp. Strain 2521-89, a Close Relative of Vibrio cholerae Isolated from Lake Water in New Mexico, USA.</title>
        <authorList>
            <person name="Liang K."/>
            <person name="Orata F.D."/>
            <person name="Winkjer N.S."/>
            <person name="Rowe L.A."/>
            <person name="Tarr C.L."/>
            <person name="Boucher Y."/>
        </authorList>
    </citation>
    <scope>NUCLEOTIDE SEQUENCE [LARGE SCALE GENOMIC DNA]</scope>
    <source>
        <strain evidence="3">2521-89</strain>
    </source>
</reference>
<evidence type="ECO:0000313" key="2">
    <source>
        <dbReference type="EMBL" id="ASK56616.1"/>
    </source>
</evidence>
<organism evidence="2 3">
    <name type="scientific">Vibrio tarriae</name>
    <dbReference type="NCBI Taxonomy" id="2014742"/>
    <lineage>
        <taxon>Bacteria</taxon>
        <taxon>Pseudomonadati</taxon>
        <taxon>Pseudomonadota</taxon>
        <taxon>Gammaproteobacteria</taxon>
        <taxon>Vibrionales</taxon>
        <taxon>Vibrionaceae</taxon>
        <taxon>Vibrio</taxon>
    </lineage>
</organism>
<dbReference type="Proteomes" id="UP000198371">
    <property type="component" value="Chromosome 1"/>
</dbReference>
<reference evidence="2 3" key="2">
    <citation type="submission" date="2017-06" db="EMBL/GenBank/DDBJ databases">
        <title>Complete genome sequence of Vibrio sp. 2521-89, a close relative of Vibrio cholerae isolated from lake water in New Mexico, USA.</title>
        <authorList>
            <person name="Liang K."/>
            <person name="Orata F.D."/>
            <person name="Winkjer N.S."/>
            <person name="Tarr C.L."/>
            <person name="Boucher Y."/>
        </authorList>
    </citation>
    <scope>NUCLEOTIDE SEQUENCE [LARGE SCALE GENOMIC DNA]</scope>
    <source>
        <strain evidence="2 3">2521-89</strain>
    </source>
</reference>
<gene>
    <name evidence="2" type="ORF">CEQ48_18445</name>
</gene>
<evidence type="ECO:0000313" key="3">
    <source>
        <dbReference type="Proteomes" id="UP000198371"/>
    </source>
</evidence>
<keyword evidence="3" id="KW-1185">Reference proteome</keyword>
<dbReference type="EMBL" id="CP022353">
    <property type="protein sequence ID" value="ASK56616.1"/>
    <property type="molecule type" value="Genomic_DNA"/>
</dbReference>